<comment type="subcellular location">
    <subcellularLocation>
        <location evidence="1">Nucleus</location>
    </subcellularLocation>
</comment>
<dbReference type="STRING" id="225164.V4A009"/>
<organism evidence="5 6">
    <name type="scientific">Lottia gigantea</name>
    <name type="common">Giant owl limpet</name>
    <dbReference type="NCBI Taxonomy" id="225164"/>
    <lineage>
        <taxon>Eukaryota</taxon>
        <taxon>Metazoa</taxon>
        <taxon>Spiralia</taxon>
        <taxon>Lophotrochozoa</taxon>
        <taxon>Mollusca</taxon>
        <taxon>Gastropoda</taxon>
        <taxon>Patellogastropoda</taxon>
        <taxon>Lottioidea</taxon>
        <taxon>Lottiidae</taxon>
        <taxon>Lottia</taxon>
    </lineage>
</organism>
<dbReference type="GO" id="GO:0005634">
    <property type="term" value="C:nucleus"/>
    <property type="evidence" value="ECO:0007669"/>
    <property type="project" value="UniProtKB-SubCell"/>
</dbReference>
<dbReference type="SUPFAM" id="SSF81383">
    <property type="entry name" value="F-box domain"/>
    <property type="match status" value="1"/>
</dbReference>
<keyword evidence="3" id="KW-0833">Ubl conjugation pathway</keyword>
<gene>
    <name evidence="5" type="ORF">LOTGIDRAFT_234595</name>
</gene>
<reference evidence="5 6" key="1">
    <citation type="journal article" date="2013" name="Nature">
        <title>Insights into bilaterian evolution from three spiralian genomes.</title>
        <authorList>
            <person name="Simakov O."/>
            <person name="Marletaz F."/>
            <person name="Cho S.J."/>
            <person name="Edsinger-Gonzales E."/>
            <person name="Havlak P."/>
            <person name="Hellsten U."/>
            <person name="Kuo D.H."/>
            <person name="Larsson T."/>
            <person name="Lv J."/>
            <person name="Arendt D."/>
            <person name="Savage R."/>
            <person name="Osoegawa K."/>
            <person name="de Jong P."/>
            <person name="Grimwood J."/>
            <person name="Chapman J.A."/>
            <person name="Shapiro H."/>
            <person name="Aerts A."/>
            <person name="Otillar R.P."/>
            <person name="Terry A.Y."/>
            <person name="Boore J.L."/>
            <person name="Grigoriev I.V."/>
            <person name="Lindberg D.R."/>
            <person name="Seaver E.C."/>
            <person name="Weisblat D.A."/>
            <person name="Putnam N.H."/>
            <person name="Rokhsar D.S."/>
        </authorList>
    </citation>
    <scope>NUCLEOTIDE SEQUENCE [LARGE SCALE GENOMIC DNA]</scope>
</reference>
<dbReference type="RefSeq" id="XP_009060980.1">
    <property type="nucleotide sequence ID" value="XM_009062732.1"/>
</dbReference>
<proteinExistence type="predicted"/>
<dbReference type="GeneID" id="20249590"/>
<evidence type="ECO:0000256" key="1">
    <source>
        <dbReference type="ARBA" id="ARBA00004123"/>
    </source>
</evidence>
<evidence type="ECO:0000313" key="5">
    <source>
        <dbReference type="EMBL" id="ESO88260.1"/>
    </source>
</evidence>
<dbReference type="UniPathway" id="UPA00143"/>
<evidence type="ECO:0008006" key="7">
    <source>
        <dbReference type="Google" id="ProtNLM"/>
    </source>
</evidence>
<accession>V4A009</accession>
<name>V4A009_LOTGI</name>
<dbReference type="AlphaFoldDB" id="V4A009"/>
<dbReference type="GO" id="GO:0019005">
    <property type="term" value="C:SCF ubiquitin ligase complex"/>
    <property type="evidence" value="ECO:0007669"/>
    <property type="project" value="TreeGrafter"/>
</dbReference>
<keyword evidence="6" id="KW-1185">Reference proteome</keyword>
<dbReference type="OMA" id="AWDTMAK"/>
<protein>
    <recommendedName>
        <fullName evidence="7">F-box domain-containing protein</fullName>
    </recommendedName>
</protein>
<evidence type="ECO:0000256" key="3">
    <source>
        <dbReference type="ARBA" id="ARBA00022786"/>
    </source>
</evidence>
<dbReference type="GO" id="GO:0016567">
    <property type="term" value="P:protein ubiquitination"/>
    <property type="evidence" value="ECO:0007669"/>
    <property type="project" value="UniProtKB-UniPathway"/>
</dbReference>
<sequence>MPFLGRDWRSPGDQWVRTTEGWEKLKLWRVKVFENLNQNVIARLIRLALLDIKSDQDNIYGRRQPYILYNRAMTREKKELTCLSEALIRLDVAGAVKDIQRINFVAKLLELIFNKKFTGLSGTAQKHVISILEAFSNEVLKTEYNTGCIRDLLKSANSALNQGENSHIGSACLWTRHKKAVAQMQDKISEFQVKQRNDDGKTKFTDLPEDCVRCILSRIVDHKDIMRAGMSSTSLHLISQEHWLWQQLCFFHFDDNQILVFLPEHLEEKDIDWQYIYKRCYKRFGKKDLYADYLALCSCCGSIYWQSLGHPCVHEESISRNLSPQDFINLFSL</sequence>
<dbReference type="EMBL" id="KB202719">
    <property type="protein sequence ID" value="ESO88260.1"/>
    <property type="molecule type" value="Genomic_DNA"/>
</dbReference>
<dbReference type="KEGG" id="lgi:LOTGIDRAFT_234595"/>
<dbReference type="GO" id="GO:0005737">
    <property type="term" value="C:cytoplasm"/>
    <property type="evidence" value="ECO:0007669"/>
    <property type="project" value="TreeGrafter"/>
</dbReference>
<evidence type="ECO:0000313" key="6">
    <source>
        <dbReference type="Proteomes" id="UP000030746"/>
    </source>
</evidence>
<dbReference type="InterPro" id="IPR040394">
    <property type="entry name" value="FBX25/32"/>
</dbReference>
<dbReference type="OrthoDB" id="9991467at2759"/>
<dbReference type="InterPro" id="IPR036047">
    <property type="entry name" value="F-box-like_dom_sf"/>
</dbReference>
<evidence type="ECO:0000256" key="4">
    <source>
        <dbReference type="ARBA" id="ARBA00023242"/>
    </source>
</evidence>
<evidence type="ECO:0000256" key="2">
    <source>
        <dbReference type="ARBA" id="ARBA00004906"/>
    </source>
</evidence>
<dbReference type="PANTHER" id="PTHR13123:SF7">
    <property type="entry name" value="LD30288P"/>
    <property type="match status" value="1"/>
</dbReference>
<dbReference type="Proteomes" id="UP000030746">
    <property type="component" value="Unassembled WGS sequence"/>
</dbReference>
<dbReference type="HOGENOM" id="CLU_065667_0_0_1"/>
<dbReference type="CTD" id="20249590"/>
<dbReference type="PANTHER" id="PTHR13123">
    <property type="entry name" value="LD30288P"/>
    <property type="match status" value="1"/>
</dbReference>
<keyword evidence="4" id="KW-0539">Nucleus</keyword>
<comment type="pathway">
    <text evidence="2">Protein modification; protein ubiquitination.</text>
</comment>